<evidence type="ECO:0000256" key="1">
    <source>
        <dbReference type="SAM" id="Coils"/>
    </source>
</evidence>
<comment type="caution">
    <text evidence="5">The sequence shown here is derived from an EMBL/GenBank/DDBJ whole genome shotgun (WGS) entry which is preliminary data.</text>
</comment>
<proteinExistence type="predicted"/>
<organism evidence="5 6">
    <name type="scientific">Molorchus minor</name>
    <dbReference type="NCBI Taxonomy" id="1323400"/>
    <lineage>
        <taxon>Eukaryota</taxon>
        <taxon>Metazoa</taxon>
        <taxon>Ecdysozoa</taxon>
        <taxon>Arthropoda</taxon>
        <taxon>Hexapoda</taxon>
        <taxon>Insecta</taxon>
        <taxon>Pterygota</taxon>
        <taxon>Neoptera</taxon>
        <taxon>Endopterygota</taxon>
        <taxon>Coleoptera</taxon>
        <taxon>Polyphaga</taxon>
        <taxon>Cucujiformia</taxon>
        <taxon>Chrysomeloidea</taxon>
        <taxon>Cerambycidae</taxon>
        <taxon>Lamiinae</taxon>
        <taxon>Monochamini</taxon>
        <taxon>Molorchus</taxon>
    </lineage>
</organism>
<feature type="region of interest" description="Disordered" evidence="2">
    <location>
        <begin position="516"/>
        <end position="559"/>
    </location>
</feature>
<protein>
    <recommendedName>
        <fullName evidence="7">Protein brambleberry</fullName>
    </recommendedName>
</protein>
<dbReference type="PANTHER" id="PTHR33538">
    <property type="entry name" value="PROTEIN GAMETE EXPRESSED 1"/>
    <property type="match status" value="1"/>
</dbReference>
<feature type="compositionally biased region" description="Polar residues" evidence="2">
    <location>
        <begin position="542"/>
        <end position="552"/>
    </location>
</feature>
<gene>
    <name evidence="5" type="ORF">NQ317_016136</name>
</gene>
<keyword evidence="3" id="KW-1133">Transmembrane helix</keyword>
<accession>A0ABQ9IYN1</accession>
<evidence type="ECO:0008006" key="7">
    <source>
        <dbReference type="Google" id="ProtNLM"/>
    </source>
</evidence>
<feature type="transmembrane region" description="Helical" evidence="3">
    <location>
        <begin position="370"/>
        <end position="391"/>
    </location>
</feature>
<evidence type="ECO:0000313" key="6">
    <source>
        <dbReference type="Proteomes" id="UP001162164"/>
    </source>
</evidence>
<name>A0ABQ9IYN1_9CUCU</name>
<keyword evidence="6" id="KW-1185">Reference proteome</keyword>
<feature type="coiled-coil region" evidence="1">
    <location>
        <begin position="311"/>
        <end position="338"/>
    </location>
</feature>
<feature type="signal peptide" evidence="4">
    <location>
        <begin position="1"/>
        <end position="22"/>
    </location>
</feature>
<dbReference type="Proteomes" id="UP001162164">
    <property type="component" value="Unassembled WGS sequence"/>
</dbReference>
<keyword evidence="3" id="KW-0812">Transmembrane</keyword>
<feature type="chain" id="PRO_5047325513" description="Protein brambleberry" evidence="4">
    <location>
        <begin position="23"/>
        <end position="559"/>
    </location>
</feature>
<dbReference type="PANTHER" id="PTHR33538:SF1">
    <property type="entry name" value="PROTEIN BRAMBLEBERRY"/>
    <property type="match status" value="1"/>
</dbReference>
<evidence type="ECO:0000256" key="3">
    <source>
        <dbReference type="SAM" id="Phobius"/>
    </source>
</evidence>
<evidence type="ECO:0000256" key="2">
    <source>
        <dbReference type="SAM" id="MobiDB-lite"/>
    </source>
</evidence>
<keyword evidence="1" id="KW-0175">Coiled coil</keyword>
<reference evidence="5" key="1">
    <citation type="journal article" date="2023" name="Insect Mol. Biol.">
        <title>Genome sequencing provides insights into the evolution of gene families encoding plant cell wall-degrading enzymes in longhorned beetles.</title>
        <authorList>
            <person name="Shin N.R."/>
            <person name="Okamura Y."/>
            <person name="Kirsch R."/>
            <person name="Pauchet Y."/>
        </authorList>
    </citation>
    <scope>NUCLEOTIDE SEQUENCE</scope>
    <source>
        <strain evidence="5">MMC_N1</strain>
    </source>
</reference>
<sequence>MRLIQCFILIFFYLCFLVTVDAGLSDYINNIGAYFGYSKQISYDDGEVFSQRIPYEVSTVDDKFLAEAAKLTGVALSELDTCQQRVVLKLKSDCDKMNDEQVAKMAVHLLNCQSYIEGRRIYPCTDEMSIRDCTTNMDSDTWTSYHLMSNRARAVCYTIRQSHFRGLAEHTVNRLMDATQYQLKTLGIIADNQENVKHLVENTYKTLSKGHDTLSKQQEDIQKAQFHGQLVIEDNIKRLVDEKRLILETHNELVEMTKNMHNKLGHSLTQIDHQNGESKINHKELMEDLLQIQKKVQNIFKKIDESSNILLKQNEDFKEQYESTLKNLQEVNKTVHNLVTLVSGTRQALEERLAWITTALGGTDLAIDRLYLILWHAAFMLLAMLTCAFLSQQEQVRFVVAVLPPLNLAVALLGEHQHLEPVLLAGAIGGFILVQTTIFSMLSLKPAVELALPWVKERMTPNKNENHMNKEYVTSSSYDHEREPLPGELNRTGRYKLFNGDDANYTEESTDVFKENFSSLTPPISRNGHYSARSRSRSRSSTPLQVNGSIRSSVVLGRG</sequence>
<feature type="transmembrane region" description="Helical" evidence="3">
    <location>
        <begin position="398"/>
        <end position="416"/>
    </location>
</feature>
<feature type="transmembrane region" description="Helical" evidence="3">
    <location>
        <begin position="422"/>
        <end position="444"/>
    </location>
</feature>
<evidence type="ECO:0000313" key="5">
    <source>
        <dbReference type="EMBL" id="KAJ8969351.1"/>
    </source>
</evidence>
<dbReference type="InterPro" id="IPR040346">
    <property type="entry name" value="GEX1/Brambleberry"/>
</dbReference>
<evidence type="ECO:0000256" key="4">
    <source>
        <dbReference type="SAM" id="SignalP"/>
    </source>
</evidence>
<dbReference type="EMBL" id="JAPWTJ010001818">
    <property type="protein sequence ID" value="KAJ8969351.1"/>
    <property type="molecule type" value="Genomic_DNA"/>
</dbReference>
<keyword evidence="3" id="KW-0472">Membrane</keyword>
<keyword evidence="4" id="KW-0732">Signal</keyword>